<dbReference type="Proteomes" id="UP001148838">
    <property type="component" value="Unassembled WGS sequence"/>
</dbReference>
<name>A0ABQ8SHL6_PERAM</name>
<dbReference type="Pfam" id="PF02826">
    <property type="entry name" value="2-Hacid_dh_C"/>
    <property type="match status" value="1"/>
</dbReference>
<organism evidence="2 3">
    <name type="scientific">Periplaneta americana</name>
    <name type="common">American cockroach</name>
    <name type="synonym">Blatta americana</name>
    <dbReference type="NCBI Taxonomy" id="6978"/>
    <lineage>
        <taxon>Eukaryota</taxon>
        <taxon>Metazoa</taxon>
        <taxon>Ecdysozoa</taxon>
        <taxon>Arthropoda</taxon>
        <taxon>Hexapoda</taxon>
        <taxon>Insecta</taxon>
        <taxon>Pterygota</taxon>
        <taxon>Neoptera</taxon>
        <taxon>Polyneoptera</taxon>
        <taxon>Dictyoptera</taxon>
        <taxon>Blattodea</taxon>
        <taxon>Blattoidea</taxon>
        <taxon>Blattidae</taxon>
        <taxon>Blattinae</taxon>
        <taxon>Periplaneta</taxon>
    </lineage>
</organism>
<dbReference type="SUPFAM" id="SSF51735">
    <property type="entry name" value="NAD(P)-binding Rossmann-fold domains"/>
    <property type="match status" value="1"/>
</dbReference>
<evidence type="ECO:0000259" key="1">
    <source>
        <dbReference type="Pfam" id="PF02826"/>
    </source>
</evidence>
<evidence type="ECO:0000313" key="2">
    <source>
        <dbReference type="EMBL" id="KAJ4433321.1"/>
    </source>
</evidence>
<comment type="caution">
    <text evidence="2">The sequence shown here is derived from an EMBL/GenBank/DDBJ whole genome shotgun (WGS) entry which is preliminary data.</text>
</comment>
<accession>A0ABQ8SHL6</accession>
<dbReference type="Gene3D" id="3.40.50.720">
    <property type="entry name" value="NAD(P)-binding Rossmann-like Domain"/>
    <property type="match status" value="2"/>
</dbReference>
<dbReference type="EMBL" id="JAJSOF020000027">
    <property type="protein sequence ID" value="KAJ4433321.1"/>
    <property type="molecule type" value="Genomic_DNA"/>
</dbReference>
<dbReference type="InterPro" id="IPR036291">
    <property type="entry name" value="NAD(P)-bd_dom_sf"/>
</dbReference>
<protein>
    <recommendedName>
        <fullName evidence="1">D-isomer specific 2-hydroxyacid dehydrogenase NAD-binding domain-containing protein</fullName>
    </recommendedName>
</protein>
<sequence>MLRHLPSGTIRYQTNSTYDVYVCPELPYPTREEILDKISGVDGVYWCCKEKVDKEMLDKADANPLTVHQLSISNTWEISGPQWFMGQDIQGSTVGIVGFGGIGQAIAKTHCLRCGTTYLLRTLTQTTRTRVKATFIKRALSISKYAPSRLCYEMSREPFYIEDLRHQLLLPSIAQYENLLQELRTKRSQIWSDFYTTEAMLSDEWKRPYYELRHTITRFAVHGFHFKICKTTGYHEPSAECVCKLCEGA</sequence>
<proteinExistence type="predicted"/>
<dbReference type="InterPro" id="IPR006140">
    <property type="entry name" value="D-isomer_DH_NAD-bd"/>
</dbReference>
<gene>
    <name evidence="2" type="ORF">ANN_15580</name>
</gene>
<reference evidence="2 3" key="1">
    <citation type="journal article" date="2022" name="Allergy">
        <title>Genome assembly and annotation of Periplaneta americana reveal a comprehensive cockroach allergen profile.</title>
        <authorList>
            <person name="Wang L."/>
            <person name="Xiong Q."/>
            <person name="Saelim N."/>
            <person name="Wang L."/>
            <person name="Nong W."/>
            <person name="Wan A.T."/>
            <person name="Shi M."/>
            <person name="Liu X."/>
            <person name="Cao Q."/>
            <person name="Hui J.H.L."/>
            <person name="Sookrung N."/>
            <person name="Leung T.F."/>
            <person name="Tungtrongchitr A."/>
            <person name="Tsui S.K.W."/>
        </authorList>
    </citation>
    <scope>NUCLEOTIDE SEQUENCE [LARGE SCALE GENOMIC DNA]</scope>
    <source>
        <strain evidence="2">PWHHKU_190912</strain>
    </source>
</reference>
<feature type="domain" description="D-isomer specific 2-hydroxyacid dehydrogenase NAD-binding" evidence="1">
    <location>
        <begin position="73"/>
        <end position="110"/>
    </location>
</feature>
<evidence type="ECO:0000313" key="3">
    <source>
        <dbReference type="Proteomes" id="UP001148838"/>
    </source>
</evidence>
<keyword evidence="3" id="KW-1185">Reference proteome</keyword>